<reference evidence="3" key="1">
    <citation type="journal article" date="2014" name="Nat. Genet.">
        <title>A reference genome for common bean and genome-wide analysis of dual domestications.</title>
        <authorList>
            <person name="Schmutz J."/>
            <person name="McClean P.E."/>
            <person name="Mamidi S."/>
            <person name="Wu G.A."/>
            <person name="Cannon S.B."/>
            <person name="Grimwood J."/>
            <person name="Jenkins J."/>
            <person name="Shu S."/>
            <person name="Song Q."/>
            <person name="Chavarro C."/>
            <person name="Torres-Torres M."/>
            <person name="Geffroy V."/>
            <person name="Moghaddam S.M."/>
            <person name="Gao D."/>
            <person name="Abernathy B."/>
            <person name="Barry K."/>
            <person name="Blair M."/>
            <person name="Brick M.A."/>
            <person name="Chovatia M."/>
            <person name="Gepts P."/>
            <person name="Goodstein D.M."/>
            <person name="Gonzales M."/>
            <person name="Hellsten U."/>
            <person name="Hyten D.L."/>
            <person name="Jia G."/>
            <person name="Kelly J.D."/>
            <person name="Kudrna D."/>
            <person name="Lee R."/>
            <person name="Richard M.M."/>
            <person name="Miklas P.N."/>
            <person name="Osorno J.M."/>
            <person name="Rodrigues J."/>
            <person name="Thareau V."/>
            <person name="Urrea C.A."/>
            <person name="Wang M."/>
            <person name="Yu Y."/>
            <person name="Zhang M."/>
            <person name="Wing R.A."/>
            <person name="Cregan P.B."/>
            <person name="Rokhsar D.S."/>
            <person name="Jackson S.A."/>
        </authorList>
    </citation>
    <scope>NUCLEOTIDE SEQUENCE [LARGE SCALE GENOMIC DNA]</scope>
    <source>
        <strain evidence="3">cv. G19833</strain>
    </source>
</reference>
<feature type="chain" id="PRO_5004755855" evidence="1">
    <location>
        <begin position="27"/>
        <end position="78"/>
    </location>
</feature>
<dbReference type="SMR" id="V7C7A0"/>
<proteinExistence type="predicted"/>
<sequence length="78" mass="8596">MLKSSFILTFLFLILAMVVFHGHSFSKEPNKGNDVVIAPCQSKKDCLRNIRFLPCNASVVKCINGICACNPKNENPGI</sequence>
<organism evidence="2 3">
    <name type="scientific">Phaseolus vulgaris</name>
    <name type="common">Kidney bean</name>
    <name type="synonym">French bean</name>
    <dbReference type="NCBI Taxonomy" id="3885"/>
    <lineage>
        <taxon>Eukaryota</taxon>
        <taxon>Viridiplantae</taxon>
        <taxon>Streptophyta</taxon>
        <taxon>Embryophyta</taxon>
        <taxon>Tracheophyta</taxon>
        <taxon>Spermatophyta</taxon>
        <taxon>Magnoliopsida</taxon>
        <taxon>eudicotyledons</taxon>
        <taxon>Gunneridae</taxon>
        <taxon>Pentapetalae</taxon>
        <taxon>rosids</taxon>
        <taxon>fabids</taxon>
        <taxon>Fabales</taxon>
        <taxon>Fabaceae</taxon>
        <taxon>Papilionoideae</taxon>
        <taxon>50 kb inversion clade</taxon>
        <taxon>NPAAA clade</taxon>
        <taxon>indigoferoid/millettioid clade</taxon>
        <taxon>Phaseoleae</taxon>
        <taxon>Phaseolus</taxon>
    </lineage>
</organism>
<evidence type="ECO:0000256" key="1">
    <source>
        <dbReference type="SAM" id="SignalP"/>
    </source>
</evidence>
<keyword evidence="3" id="KW-1185">Reference proteome</keyword>
<name>V7C7A0_PHAVU</name>
<dbReference type="AlphaFoldDB" id="V7C7A0"/>
<dbReference type="Proteomes" id="UP000000226">
    <property type="component" value="Chromosome 3"/>
</dbReference>
<protein>
    <submittedName>
        <fullName evidence="2">Uncharacterized protein</fullName>
    </submittedName>
</protein>
<feature type="signal peptide" evidence="1">
    <location>
        <begin position="1"/>
        <end position="26"/>
    </location>
</feature>
<accession>V7C7A0</accession>
<keyword evidence="1" id="KW-0732">Signal</keyword>
<dbReference type="Gramene" id="ESW25233">
    <property type="protein sequence ID" value="ESW25233"/>
    <property type="gene ID" value="PHAVU_003G018500g"/>
</dbReference>
<gene>
    <name evidence="2" type="ORF">PHAVU_003G018500g</name>
</gene>
<evidence type="ECO:0000313" key="2">
    <source>
        <dbReference type="EMBL" id="ESW25233.1"/>
    </source>
</evidence>
<evidence type="ECO:0000313" key="3">
    <source>
        <dbReference type="Proteomes" id="UP000000226"/>
    </source>
</evidence>
<dbReference type="EMBL" id="CM002290">
    <property type="protein sequence ID" value="ESW25233.1"/>
    <property type="molecule type" value="Genomic_DNA"/>
</dbReference>